<dbReference type="EMBL" id="LT598467">
    <property type="protein sequence ID" value="SCU95819.1"/>
    <property type="molecule type" value="Genomic_DNA"/>
</dbReference>
<protein>
    <recommendedName>
        <fullName evidence="20">DNA polymerase</fullName>
        <ecNumber evidence="20">2.7.7.7</ecNumber>
    </recommendedName>
</protein>
<evidence type="ECO:0000259" key="26">
    <source>
        <dbReference type="Pfam" id="PF24065"/>
    </source>
</evidence>
<dbReference type="Gene3D" id="3.30.342.10">
    <property type="entry name" value="DNA Polymerase, chain B, domain 1"/>
    <property type="match status" value="1"/>
</dbReference>
<evidence type="ECO:0000256" key="5">
    <source>
        <dbReference type="ARBA" id="ARBA00022679"/>
    </source>
</evidence>
<dbReference type="GO" id="GO:0008270">
    <property type="term" value="F:zinc ion binding"/>
    <property type="evidence" value="ECO:0007669"/>
    <property type="project" value="UniProtKB-KW"/>
</dbReference>
<keyword evidence="9" id="KW-0227">DNA damage</keyword>
<dbReference type="InterPro" id="IPR006134">
    <property type="entry name" value="DNA-dir_DNA_pol_B_multi_dom"/>
</dbReference>
<dbReference type="InterPro" id="IPR012337">
    <property type="entry name" value="RNaseH-like_sf"/>
</dbReference>
<dbReference type="GO" id="GO:0006260">
    <property type="term" value="P:DNA replication"/>
    <property type="evidence" value="ECO:0007669"/>
    <property type="project" value="UniProtKB-KW"/>
</dbReference>
<dbReference type="InterPro" id="IPR023211">
    <property type="entry name" value="DNA_pol_palm_dom_sf"/>
</dbReference>
<accession>A0A1G4JXP6</accession>
<feature type="region of interest" description="Disordered" evidence="21">
    <location>
        <begin position="429"/>
        <end position="451"/>
    </location>
</feature>
<dbReference type="InterPro" id="IPR025687">
    <property type="entry name" value="Znf-C4pol"/>
</dbReference>
<evidence type="ECO:0000256" key="20">
    <source>
        <dbReference type="RuleBase" id="RU000442"/>
    </source>
</evidence>
<keyword evidence="16" id="KW-0234">DNA repair</keyword>
<dbReference type="GO" id="GO:0016035">
    <property type="term" value="C:zeta DNA polymerase complex"/>
    <property type="evidence" value="ECO:0007669"/>
    <property type="project" value="InterPro"/>
</dbReference>
<evidence type="ECO:0000256" key="19">
    <source>
        <dbReference type="ARBA" id="ARBA00066055"/>
    </source>
</evidence>
<feature type="domain" description="DNA-directed DNA polymerase family B exonuclease" evidence="23">
    <location>
        <begin position="631"/>
        <end position="837"/>
    </location>
</feature>
<dbReference type="SMART" id="SM00486">
    <property type="entry name" value="POLBc"/>
    <property type="match status" value="1"/>
</dbReference>
<evidence type="ECO:0000256" key="13">
    <source>
        <dbReference type="ARBA" id="ARBA00023004"/>
    </source>
</evidence>
<evidence type="ECO:0000259" key="23">
    <source>
        <dbReference type="Pfam" id="PF03104"/>
    </source>
</evidence>
<feature type="region of interest" description="Disordered" evidence="21">
    <location>
        <begin position="114"/>
        <end position="135"/>
    </location>
</feature>
<dbReference type="Pfam" id="PF14260">
    <property type="entry name" value="zf-C4pol"/>
    <property type="match status" value="1"/>
</dbReference>
<evidence type="ECO:0000256" key="8">
    <source>
        <dbReference type="ARBA" id="ARBA00022723"/>
    </source>
</evidence>
<dbReference type="Pfam" id="PF24055">
    <property type="entry name" value="POL3_N"/>
    <property type="match status" value="1"/>
</dbReference>
<dbReference type="InterPro" id="IPR056435">
    <property type="entry name" value="DPOD/Z_N"/>
</dbReference>
<dbReference type="GO" id="GO:0000166">
    <property type="term" value="F:nucleotide binding"/>
    <property type="evidence" value="ECO:0007669"/>
    <property type="project" value="InterPro"/>
</dbReference>
<name>A0A1G4JXP6_9SACH</name>
<keyword evidence="12 20" id="KW-0239">DNA-directed DNA polymerase</keyword>
<dbReference type="InterPro" id="IPR043502">
    <property type="entry name" value="DNA/RNA_pol_sf"/>
</dbReference>
<evidence type="ECO:0000256" key="3">
    <source>
        <dbReference type="ARBA" id="ARBA00005755"/>
    </source>
</evidence>
<keyword evidence="15 20" id="KW-0238">DNA-binding</keyword>
<keyword evidence="17 20" id="KW-0539">Nucleus</keyword>
<dbReference type="InterPro" id="IPR056447">
    <property type="entry name" value="REV3_N"/>
</dbReference>
<evidence type="ECO:0000259" key="22">
    <source>
        <dbReference type="Pfam" id="PF00136"/>
    </source>
</evidence>
<dbReference type="Gene3D" id="1.10.287.690">
    <property type="entry name" value="Helix hairpin bin"/>
    <property type="match status" value="1"/>
</dbReference>
<dbReference type="InterPro" id="IPR036397">
    <property type="entry name" value="RNaseH_sf"/>
</dbReference>
<dbReference type="EC" id="2.7.7.7" evidence="20"/>
<dbReference type="InterPro" id="IPR006172">
    <property type="entry name" value="DNA-dir_DNA_pol_B"/>
</dbReference>
<dbReference type="STRING" id="1230905.A0A1G4JXP6"/>
<dbReference type="Gene3D" id="3.30.420.10">
    <property type="entry name" value="Ribonuclease H-like superfamily/Ribonuclease H"/>
    <property type="match status" value="1"/>
</dbReference>
<dbReference type="InterPro" id="IPR017964">
    <property type="entry name" value="DNA-dir_DNA_pol_B_CS"/>
</dbReference>
<dbReference type="PANTHER" id="PTHR45812">
    <property type="entry name" value="DNA POLYMERASE ZETA CATALYTIC SUBUNIT"/>
    <property type="match status" value="1"/>
</dbReference>
<evidence type="ECO:0000256" key="12">
    <source>
        <dbReference type="ARBA" id="ARBA00022932"/>
    </source>
</evidence>
<evidence type="ECO:0000259" key="25">
    <source>
        <dbReference type="Pfam" id="PF24055"/>
    </source>
</evidence>
<evidence type="ECO:0000256" key="9">
    <source>
        <dbReference type="ARBA" id="ARBA00022763"/>
    </source>
</evidence>
<dbReference type="CDD" id="cd05534">
    <property type="entry name" value="POLBc_zeta"/>
    <property type="match status" value="1"/>
</dbReference>
<evidence type="ECO:0000256" key="1">
    <source>
        <dbReference type="ARBA" id="ARBA00001966"/>
    </source>
</evidence>
<dbReference type="Pfam" id="PF00136">
    <property type="entry name" value="DNA_pol_B"/>
    <property type="match status" value="1"/>
</dbReference>
<reference evidence="28" key="1">
    <citation type="submission" date="2016-03" db="EMBL/GenBank/DDBJ databases">
        <authorList>
            <person name="Devillers H."/>
        </authorList>
    </citation>
    <scope>NUCLEOTIDE SEQUENCE [LARGE SCALE GENOMIC DNA]</scope>
</reference>
<dbReference type="CDD" id="cd05778">
    <property type="entry name" value="DNA_polB_zeta_exo"/>
    <property type="match status" value="1"/>
</dbReference>
<dbReference type="OrthoDB" id="2414538at2759"/>
<organism evidence="27 28">
    <name type="scientific">Lachancea mirantina</name>
    <dbReference type="NCBI Taxonomy" id="1230905"/>
    <lineage>
        <taxon>Eukaryota</taxon>
        <taxon>Fungi</taxon>
        <taxon>Dikarya</taxon>
        <taxon>Ascomycota</taxon>
        <taxon>Saccharomycotina</taxon>
        <taxon>Saccharomycetes</taxon>
        <taxon>Saccharomycetales</taxon>
        <taxon>Saccharomycetaceae</taxon>
        <taxon>Lachancea</taxon>
    </lineage>
</organism>
<evidence type="ECO:0000256" key="21">
    <source>
        <dbReference type="SAM" id="MobiDB-lite"/>
    </source>
</evidence>
<dbReference type="GO" id="GO:0003677">
    <property type="term" value="F:DNA binding"/>
    <property type="evidence" value="ECO:0007669"/>
    <property type="project" value="UniProtKB-KW"/>
</dbReference>
<feature type="compositionally biased region" description="Basic and acidic residues" evidence="21">
    <location>
        <begin position="123"/>
        <end position="135"/>
    </location>
</feature>
<evidence type="ECO:0000313" key="27">
    <source>
        <dbReference type="EMBL" id="SCU95819.1"/>
    </source>
</evidence>
<dbReference type="Proteomes" id="UP000191024">
    <property type="component" value="Chromosome F"/>
</dbReference>
<evidence type="ECO:0000256" key="10">
    <source>
        <dbReference type="ARBA" id="ARBA00022771"/>
    </source>
</evidence>
<feature type="compositionally biased region" description="Acidic residues" evidence="21">
    <location>
        <begin position="435"/>
        <end position="451"/>
    </location>
</feature>
<keyword evidence="6 20" id="KW-0548">Nucleotidyltransferase</keyword>
<evidence type="ECO:0000259" key="24">
    <source>
        <dbReference type="Pfam" id="PF14260"/>
    </source>
</evidence>
<keyword evidence="14 20" id="KW-0411">Iron-sulfur</keyword>
<keyword evidence="13 20" id="KW-0408">Iron</keyword>
<dbReference type="Gene3D" id="1.10.132.60">
    <property type="entry name" value="DNA polymerase family B, C-terminal domain"/>
    <property type="match status" value="1"/>
</dbReference>
<proteinExistence type="inferred from homology"/>
<evidence type="ECO:0000313" key="28">
    <source>
        <dbReference type="Proteomes" id="UP000191024"/>
    </source>
</evidence>
<feature type="domain" description="DNA-directed DNA polymerase family B multifunctional" evidence="22">
    <location>
        <begin position="905"/>
        <end position="1354"/>
    </location>
</feature>
<dbReference type="FunFam" id="1.10.287.690:FF:000002">
    <property type="entry name" value="DNA polymerase zeta"/>
    <property type="match status" value="1"/>
</dbReference>
<keyword evidence="10 20" id="KW-0863">Zinc-finger</keyword>
<keyword evidence="5 20" id="KW-0808">Transferase</keyword>
<dbReference type="InterPro" id="IPR030559">
    <property type="entry name" value="PolZ_Rev3"/>
</dbReference>
<dbReference type="GO" id="GO:0000724">
    <property type="term" value="P:double-strand break repair via homologous recombination"/>
    <property type="evidence" value="ECO:0007669"/>
    <property type="project" value="TreeGrafter"/>
</dbReference>
<sequence length="1498" mass="171191">MSSDGSFNATSLSLSENHVHIQMNAHDFYLTSPSSLDRSFGNSLPNLKFGNVPVIRVYGALPTGHRILCHIHGVLPYIIIDYDGDDEDSIETIKTRCSQLHQYVETRLAEATVNKKTKKRKTDRNSGDSGDVAKDENPDKSGIDFLRFIADVCVVKGVPFYGYHCGWRAFYKITMLNPAYTTKLSDLLRQGKFDGLKRKTYESHLPFLLQFSTDYNLYGCSWLKATNCYFRTPVLNEENSVNVLYETEDLTRFLNRFNKGGENCLDRSFKRMGHSLLEIDILAQHIDNRRSLEYRDLHNTLFEGSLTDNGKTLFISSTKELWNQIEALRQQFGLDPWSEPQELKRTIDEHIWQNDRELQQFLKKAEKRTATKSPGIANPDKTALPLFNFATTPSDALLNLQPEPLTFLEKADFGAGTTIFPRQTTALKEMSVEPENSEGSDEGESEVGEADEAGVKEIVTSSPSESEQPLKLIDDETLTQNLLKRKSQALNANEIANHGPSKRSKIILSSSESIPQPPNSWKYYPCSVMFDTILNDLESCGLPKIRYQGPFFSNPLDLKRKEYVYSGRHFSLTSPHLSCRKALSLEDPYERNERQGLSTFWRYLPPPPTFNFISQAEKVSEGKGYNHRSQIDYKNSSNEFGYKYKSNDSLKKLSHGDHEPLSHLCAEVHVNTRGPLIPDPKYDAIQMIFWRVEEGSFTIDIGLAEEGVFVLCPDDGNTLLMTRIEQAAGKVPVAFYNSEYDLLDAFANLVLLLDPDILSGYEVNSGSWGYIIERFECAFGLDFTEEISRLKMSDTKRRTDRYGRTHTSGVTVPGRHILNIWRMMRSSVNVLKYTLENLAFHVLHERLPHFSFKDLSALWKSADDITSLVTVISYWRKRVEVDLRLLQNQQTIPQTVEQARLLGIDFYSVFYRGSQFKVESVLARLCKSEHFLLSSPSKWDVRNQKALECIPMVMEPESAFYKSPLVVLDFQSLYPSIMIAYNYCYSTILGRVHDLRLHRNEVGTVKLDCPPNFLSKMEKSIRVSPNGSIFVKSDVRRSMLSKMLNDILDTRFLVKSTMSDLKGKNDTISKLLNNKQVALKLLANVTYGYTSASFSGRMPCSDIADSIVQTGRETLDKAISLIEKNVKWGAKVVYGDTDSLFVYFPGKSRDEAFEFGREMAAAVTSANPQPIKLQFEKVYHPCVLVSKKRYVGYSYEKEAQKVPFFDAKGIETVRRDGHPAQQKIVEKCLRILFDTKDLSLVKAYLQEQFTKIMKGEVSVQDFCFAKEVKLGSYKSEKTQPAGALVATKKMKDDRRAEPQYKERVSYVVIKGRSGQILRERCIPPDKYLANEDLELDSTYYITKTLIPPLQRFFNLMGVDIQEWYNELSRVQGFIQNKSKENQLPKFMKLTSCVNCRQRLQENRSPLLCDDCLANKREAISMLLHTKFSNQTKLKDILTVCRSCCEPLTKNVVDNMEKVVLKCDSQDCPVYYSKIKYENSNSNFKTQQINDILELTDEW</sequence>
<dbReference type="GO" id="GO:0003887">
    <property type="term" value="F:DNA-directed DNA polymerase activity"/>
    <property type="evidence" value="ECO:0007669"/>
    <property type="project" value="UniProtKB-KW"/>
</dbReference>
<dbReference type="GO" id="GO:0042276">
    <property type="term" value="P:error-prone translesion synthesis"/>
    <property type="evidence" value="ECO:0007669"/>
    <property type="project" value="TreeGrafter"/>
</dbReference>
<evidence type="ECO:0000256" key="17">
    <source>
        <dbReference type="ARBA" id="ARBA00023242"/>
    </source>
</evidence>
<dbReference type="SUPFAM" id="SSF53098">
    <property type="entry name" value="Ribonuclease H-like"/>
    <property type="match status" value="1"/>
</dbReference>
<evidence type="ECO:0000256" key="7">
    <source>
        <dbReference type="ARBA" id="ARBA00022705"/>
    </source>
</evidence>
<dbReference type="PROSITE" id="PS00116">
    <property type="entry name" value="DNA_POLYMERASE_B"/>
    <property type="match status" value="1"/>
</dbReference>
<keyword evidence="28" id="KW-1185">Reference proteome</keyword>
<feature type="domain" description="DNA polymerase delta/zeta catalytic subunit N-terminal" evidence="25">
    <location>
        <begin position="73"/>
        <end position="180"/>
    </location>
</feature>
<dbReference type="PANTHER" id="PTHR45812:SF1">
    <property type="entry name" value="DNA POLYMERASE ZETA CATALYTIC SUBUNIT"/>
    <property type="match status" value="1"/>
</dbReference>
<evidence type="ECO:0000256" key="4">
    <source>
        <dbReference type="ARBA" id="ARBA00022485"/>
    </source>
</evidence>
<dbReference type="Pfam" id="PF03104">
    <property type="entry name" value="DNA_pol_B_exo1"/>
    <property type="match status" value="1"/>
</dbReference>
<keyword evidence="7 20" id="KW-0235">DNA replication</keyword>
<comment type="subunit">
    <text evidence="19">Forms DNA polymerase zeta with REV7.</text>
</comment>
<evidence type="ECO:0000256" key="18">
    <source>
        <dbReference type="ARBA" id="ARBA00049244"/>
    </source>
</evidence>
<dbReference type="Gene3D" id="3.90.1600.10">
    <property type="entry name" value="Palm domain of DNA polymerase"/>
    <property type="match status" value="1"/>
</dbReference>
<evidence type="ECO:0000256" key="14">
    <source>
        <dbReference type="ARBA" id="ARBA00023014"/>
    </source>
</evidence>
<feature type="domain" description="DNA polymerase zeta catalytic subunit N-terminal" evidence="26">
    <location>
        <begin position="21"/>
        <end position="72"/>
    </location>
</feature>
<dbReference type="PRINTS" id="PR00106">
    <property type="entry name" value="DNAPOLB"/>
</dbReference>
<evidence type="ECO:0000256" key="15">
    <source>
        <dbReference type="ARBA" id="ARBA00023125"/>
    </source>
</evidence>
<keyword evidence="4 20" id="KW-0004">4Fe-4S</keyword>
<dbReference type="Pfam" id="PF24065">
    <property type="entry name" value="REV3_N"/>
    <property type="match status" value="1"/>
</dbReference>
<dbReference type="FunFam" id="1.10.132.60:FF:000007">
    <property type="entry name" value="DNA polymerase"/>
    <property type="match status" value="1"/>
</dbReference>
<dbReference type="GO" id="GO:0005634">
    <property type="term" value="C:nucleus"/>
    <property type="evidence" value="ECO:0007669"/>
    <property type="project" value="UniProtKB-SubCell"/>
</dbReference>
<evidence type="ECO:0000256" key="6">
    <source>
        <dbReference type="ARBA" id="ARBA00022695"/>
    </source>
</evidence>
<keyword evidence="11 20" id="KW-0862">Zinc</keyword>
<dbReference type="InterPro" id="IPR042087">
    <property type="entry name" value="DNA_pol_B_thumb"/>
</dbReference>
<comment type="similarity">
    <text evidence="3 20">Belongs to the DNA polymerase type-B family.</text>
</comment>
<feature type="domain" description="C4-type zinc-finger of DNA polymerase delta" evidence="24">
    <location>
        <begin position="1392"/>
        <end position="1473"/>
    </location>
</feature>
<comment type="subcellular location">
    <subcellularLocation>
        <location evidence="2 20">Nucleus</location>
    </subcellularLocation>
</comment>
<dbReference type="SUPFAM" id="SSF56672">
    <property type="entry name" value="DNA/RNA polymerases"/>
    <property type="match status" value="1"/>
</dbReference>
<gene>
    <name evidence="27" type="ORF">LAMI_0F03928G</name>
</gene>
<comment type="cofactor">
    <cofactor evidence="1 20">
        <name>[4Fe-4S] cluster</name>
        <dbReference type="ChEBI" id="CHEBI:49883"/>
    </cofactor>
</comment>
<keyword evidence="8 20" id="KW-0479">Metal-binding</keyword>
<dbReference type="InterPro" id="IPR006133">
    <property type="entry name" value="DNA-dir_DNA_pol_B_exonuc"/>
</dbReference>
<comment type="catalytic activity">
    <reaction evidence="18 20">
        <text>DNA(n) + a 2'-deoxyribonucleoside 5'-triphosphate = DNA(n+1) + diphosphate</text>
        <dbReference type="Rhea" id="RHEA:22508"/>
        <dbReference type="Rhea" id="RHEA-COMP:17339"/>
        <dbReference type="Rhea" id="RHEA-COMP:17340"/>
        <dbReference type="ChEBI" id="CHEBI:33019"/>
        <dbReference type="ChEBI" id="CHEBI:61560"/>
        <dbReference type="ChEBI" id="CHEBI:173112"/>
        <dbReference type="EC" id="2.7.7.7"/>
    </reaction>
</comment>
<evidence type="ECO:0000256" key="2">
    <source>
        <dbReference type="ARBA" id="ARBA00004123"/>
    </source>
</evidence>
<evidence type="ECO:0000256" key="16">
    <source>
        <dbReference type="ARBA" id="ARBA00023204"/>
    </source>
</evidence>
<dbReference type="GO" id="GO:0051539">
    <property type="term" value="F:4 iron, 4 sulfur cluster binding"/>
    <property type="evidence" value="ECO:0007669"/>
    <property type="project" value="UniProtKB-KW"/>
</dbReference>
<evidence type="ECO:0000256" key="11">
    <source>
        <dbReference type="ARBA" id="ARBA00022833"/>
    </source>
</evidence>